<gene>
    <name evidence="2" type="ORF">N657DRAFT_681697</name>
</gene>
<keyword evidence="3" id="KW-1185">Reference proteome</keyword>
<proteinExistence type="predicted"/>
<dbReference type="EMBL" id="MU853230">
    <property type="protein sequence ID" value="KAK4122709.1"/>
    <property type="molecule type" value="Genomic_DNA"/>
</dbReference>
<dbReference type="AlphaFoldDB" id="A0AAN6Z3H9"/>
<evidence type="ECO:0000313" key="3">
    <source>
        <dbReference type="Proteomes" id="UP001302602"/>
    </source>
</evidence>
<evidence type="ECO:0000256" key="1">
    <source>
        <dbReference type="SAM" id="MobiDB-lite"/>
    </source>
</evidence>
<reference evidence="2" key="1">
    <citation type="journal article" date="2023" name="Mol. Phylogenet. Evol.">
        <title>Genome-scale phylogeny and comparative genomics of the fungal order Sordariales.</title>
        <authorList>
            <person name="Hensen N."/>
            <person name="Bonometti L."/>
            <person name="Westerberg I."/>
            <person name="Brannstrom I.O."/>
            <person name="Guillou S."/>
            <person name="Cros-Aarteil S."/>
            <person name="Calhoun S."/>
            <person name="Haridas S."/>
            <person name="Kuo A."/>
            <person name="Mondo S."/>
            <person name="Pangilinan J."/>
            <person name="Riley R."/>
            <person name="LaButti K."/>
            <person name="Andreopoulos B."/>
            <person name="Lipzen A."/>
            <person name="Chen C."/>
            <person name="Yan M."/>
            <person name="Daum C."/>
            <person name="Ng V."/>
            <person name="Clum A."/>
            <person name="Steindorff A."/>
            <person name="Ohm R.A."/>
            <person name="Martin F."/>
            <person name="Silar P."/>
            <person name="Natvig D.O."/>
            <person name="Lalanne C."/>
            <person name="Gautier V."/>
            <person name="Ament-Velasquez S.L."/>
            <person name="Kruys A."/>
            <person name="Hutchinson M.I."/>
            <person name="Powell A.J."/>
            <person name="Barry K."/>
            <person name="Miller A.N."/>
            <person name="Grigoriev I.V."/>
            <person name="Debuchy R."/>
            <person name="Gladieux P."/>
            <person name="Hiltunen Thoren M."/>
            <person name="Johannesson H."/>
        </authorList>
    </citation>
    <scope>NUCLEOTIDE SEQUENCE</scope>
    <source>
        <strain evidence="2">CBS 731.68</strain>
    </source>
</reference>
<feature type="region of interest" description="Disordered" evidence="1">
    <location>
        <begin position="1"/>
        <end position="42"/>
    </location>
</feature>
<reference evidence="2" key="2">
    <citation type="submission" date="2023-05" db="EMBL/GenBank/DDBJ databases">
        <authorList>
            <consortium name="Lawrence Berkeley National Laboratory"/>
            <person name="Steindorff A."/>
            <person name="Hensen N."/>
            <person name="Bonometti L."/>
            <person name="Westerberg I."/>
            <person name="Brannstrom I.O."/>
            <person name="Guillou S."/>
            <person name="Cros-Aarteil S."/>
            <person name="Calhoun S."/>
            <person name="Haridas S."/>
            <person name="Kuo A."/>
            <person name="Mondo S."/>
            <person name="Pangilinan J."/>
            <person name="Riley R."/>
            <person name="Labutti K."/>
            <person name="Andreopoulos B."/>
            <person name="Lipzen A."/>
            <person name="Chen C."/>
            <person name="Yanf M."/>
            <person name="Daum C."/>
            <person name="Ng V."/>
            <person name="Clum A."/>
            <person name="Ohm R."/>
            <person name="Martin F."/>
            <person name="Silar P."/>
            <person name="Natvig D."/>
            <person name="Lalanne C."/>
            <person name="Gautier V."/>
            <person name="Ament-Velasquez S.L."/>
            <person name="Kruys A."/>
            <person name="Hutchinson M.I."/>
            <person name="Powell A.J."/>
            <person name="Barry K."/>
            <person name="Miller A.N."/>
            <person name="Grigoriev I.V."/>
            <person name="Debuchy R."/>
            <person name="Gladieux P."/>
            <person name="Thoren M.H."/>
            <person name="Johannesson H."/>
        </authorList>
    </citation>
    <scope>NUCLEOTIDE SEQUENCE</scope>
    <source>
        <strain evidence="2">CBS 731.68</strain>
    </source>
</reference>
<dbReference type="GeneID" id="87833183"/>
<evidence type="ECO:0000313" key="2">
    <source>
        <dbReference type="EMBL" id="KAK4122709.1"/>
    </source>
</evidence>
<comment type="caution">
    <text evidence="2">The sequence shown here is derived from an EMBL/GenBank/DDBJ whole genome shotgun (WGS) entry which is preliminary data.</text>
</comment>
<dbReference type="Proteomes" id="UP001302602">
    <property type="component" value="Unassembled WGS sequence"/>
</dbReference>
<accession>A0AAN6Z3H9</accession>
<name>A0AAN6Z3H9_9PEZI</name>
<sequence>MDPSAQSPPAQDPAGPQAPDWMSNSAQDANDQAQASGSAPGLAQRLTDSTYALIQSDIDQFFSDLDQPALDQLSPDDNPIVQSLIDKILAKQAANQPAPNQLAFNQPAFNQPAFNQPVAFQPYVLTWADYDPSPPFNHEGGEDVGGPFPRVVVMHSIPREDYAKVLMGVGGTHPQGAAQLAVERAFIEAMKFKGRRYRPPEGLEWLAGKRKMVEWNDVKTATEGSYIWEYPEFVDAAAETRKLKDGKAARVVFCRVGLWLQGERIVLFLRTPAPGRDGMGRKLVWEVRNGPMNLEDVLLAALKTGWSALDARSRVSGIVAEAVHHRWLEMFDFLDPWVLPKSLSEQMATCYSQMMRSLEANSEVDDDIPWRDLLERVQRRVALLHTRQAAPVHPELFMGLHSSPL</sequence>
<feature type="compositionally biased region" description="Low complexity" evidence="1">
    <location>
        <begin position="1"/>
        <end position="39"/>
    </location>
</feature>
<protein>
    <submittedName>
        <fullName evidence="2">Uncharacterized protein</fullName>
    </submittedName>
</protein>
<dbReference type="RefSeq" id="XP_062646480.1">
    <property type="nucleotide sequence ID" value="XM_062796415.1"/>
</dbReference>
<organism evidence="2 3">
    <name type="scientific">Parathielavia appendiculata</name>
    <dbReference type="NCBI Taxonomy" id="2587402"/>
    <lineage>
        <taxon>Eukaryota</taxon>
        <taxon>Fungi</taxon>
        <taxon>Dikarya</taxon>
        <taxon>Ascomycota</taxon>
        <taxon>Pezizomycotina</taxon>
        <taxon>Sordariomycetes</taxon>
        <taxon>Sordariomycetidae</taxon>
        <taxon>Sordariales</taxon>
        <taxon>Chaetomiaceae</taxon>
        <taxon>Parathielavia</taxon>
    </lineage>
</organism>